<evidence type="ECO:0000313" key="1">
    <source>
        <dbReference type="EMBL" id="MCF4007498.1"/>
    </source>
</evidence>
<organism evidence="1 2">
    <name type="scientific">Corynebacterium uropygiale</name>
    <dbReference type="NCBI Taxonomy" id="1775911"/>
    <lineage>
        <taxon>Bacteria</taxon>
        <taxon>Bacillati</taxon>
        <taxon>Actinomycetota</taxon>
        <taxon>Actinomycetes</taxon>
        <taxon>Mycobacteriales</taxon>
        <taxon>Corynebacteriaceae</taxon>
        <taxon>Corynebacterium</taxon>
    </lineage>
</organism>
<sequence>MVATRYGKSVAAIITIGSLGLGVAVNADELHGRWVMGRILETYHRLGGHAFFGDAITDELDAARGGKYQHFERDTSIFWHPQVAEGVAHQVGGLIRGKWSQYSWERGHLGYPLTDEQPTRKPGRFNHFEGGSVYWKSQDPQAHVIQGNIRDMWASQDWEMGSLGFPMTDEQTTPNVFGKYNHFEGGSIYWSPGTNAHIVKGAIRNYWSKLGWENSRFGFPTSNEYPAHLNAIQQDFENQKLQWVPFRSELLPLYEEGDGSYVKNYTLIEKSERWTAEAIAQEIITHFNRYFTFSGCPDKIAVGQECELNATDLVNSPVKFVKAPVRVTNISSTGFSLLSLEGHPGGAGRTITFNFGTILKNGKPYISLDICAWGPTGGASKLGPINSAVVAGMSWLIFKENIMRRIVGSDTTYITRDKDSGERSSALRDGDDIVFSDEAGPEISEKARELDYVPLFPVGTPEEEIRDAIINGNLPATGYQLNE</sequence>
<reference evidence="1" key="1">
    <citation type="submission" date="2022-01" db="EMBL/GenBank/DDBJ databases">
        <title>Corynebacterium sp. nov isolated from isolated from the feces of the greater white-fronted geese (Anser albifrons) at Poyang Lake, PR China.</title>
        <authorList>
            <person name="Liu Q."/>
        </authorList>
    </citation>
    <scope>NUCLEOTIDE SEQUENCE</scope>
    <source>
        <strain evidence="1">JCM 32435</strain>
    </source>
</reference>
<name>A0A9X1QTJ0_9CORY</name>
<evidence type="ECO:0000313" key="2">
    <source>
        <dbReference type="Proteomes" id="UP001139336"/>
    </source>
</evidence>
<dbReference type="Pfam" id="PF08310">
    <property type="entry name" value="LGFP"/>
    <property type="match status" value="3"/>
</dbReference>
<protein>
    <submittedName>
        <fullName evidence="1">Uncharacterized protein</fullName>
    </submittedName>
</protein>
<keyword evidence="2" id="KW-1185">Reference proteome</keyword>
<dbReference type="RefSeq" id="WP_236119634.1">
    <property type="nucleotide sequence ID" value="NZ_JAKGSI010000005.1"/>
</dbReference>
<accession>A0A9X1QTJ0</accession>
<dbReference type="InterPro" id="IPR013207">
    <property type="entry name" value="LGFP"/>
</dbReference>
<proteinExistence type="predicted"/>
<dbReference type="EMBL" id="JAKGSI010000005">
    <property type="protein sequence ID" value="MCF4007498.1"/>
    <property type="molecule type" value="Genomic_DNA"/>
</dbReference>
<dbReference type="Proteomes" id="UP001139336">
    <property type="component" value="Unassembled WGS sequence"/>
</dbReference>
<dbReference type="AlphaFoldDB" id="A0A9X1QTJ0"/>
<gene>
    <name evidence="1" type="ORF">L1O03_10015</name>
</gene>
<comment type="caution">
    <text evidence="1">The sequence shown here is derived from an EMBL/GenBank/DDBJ whole genome shotgun (WGS) entry which is preliminary data.</text>
</comment>